<dbReference type="InterPro" id="IPR051918">
    <property type="entry name" value="STPP_CPPED1"/>
</dbReference>
<name>A0A9X3MR81_9ACTN</name>
<feature type="signal peptide" evidence="1">
    <location>
        <begin position="1"/>
        <end position="35"/>
    </location>
</feature>
<dbReference type="GO" id="GO:0016787">
    <property type="term" value="F:hydrolase activity"/>
    <property type="evidence" value="ECO:0007669"/>
    <property type="project" value="InterPro"/>
</dbReference>
<keyword evidence="4" id="KW-1185">Reference proteome</keyword>
<evidence type="ECO:0000313" key="4">
    <source>
        <dbReference type="Proteomes" id="UP001149140"/>
    </source>
</evidence>
<feature type="chain" id="PRO_5040973860" evidence="1">
    <location>
        <begin position="36"/>
        <end position="484"/>
    </location>
</feature>
<dbReference type="RefSeq" id="WP_270040697.1">
    <property type="nucleotide sequence ID" value="NZ_JAPDOD010000012.1"/>
</dbReference>
<keyword evidence="1" id="KW-0732">Signal</keyword>
<accession>A0A9X3MR81</accession>
<comment type="caution">
    <text evidence="3">The sequence shown here is derived from an EMBL/GenBank/DDBJ whole genome shotgun (WGS) entry which is preliminary data.</text>
</comment>
<evidence type="ECO:0000313" key="3">
    <source>
        <dbReference type="EMBL" id="MDA0161481.1"/>
    </source>
</evidence>
<dbReference type="Pfam" id="PF00149">
    <property type="entry name" value="Metallophos"/>
    <property type="match status" value="1"/>
</dbReference>
<gene>
    <name evidence="3" type="ORF">OM076_14490</name>
</gene>
<dbReference type="Proteomes" id="UP001149140">
    <property type="component" value="Unassembled WGS sequence"/>
</dbReference>
<dbReference type="InterPro" id="IPR004843">
    <property type="entry name" value="Calcineurin-like_PHP"/>
</dbReference>
<dbReference type="EMBL" id="JAPDOD010000012">
    <property type="protein sequence ID" value="MDA0161481.1"/>
    <property type="molecule type" value="Genomic_DNA"/>
</dbReference>
<reference evidence="3" key="1">
    <citation type="submission" date="2022-10" db="EMBL/GenBank/DDBJ databases">
        <title>The WGS of Solirubrobacter ginsenosidimutans DSM 21036.</title>
        <authorList>
            <person name="Jiang Z."/>
        </authorList>
    </citation>
    <scope>NUCLEOTIDE SEQUENCE</scope>
    <source>
        <strain evidence="3">DSM 21036</strain>
    </source>
</reference>
<dbReference type="SUPFAM" id="SSF56300">
    <property type="entry name" value="Metallo-dependent phosphatases"/>
    <property type="match status" value="1"/>
</dbReference>
<dbReference type="PANTHER" id="PTHR43143:SF6">
    <property type="entry name" value="BLL3016 PROTEIN"/>
    <property type="match status" value="1"/>
</dbReference>
<dbReference type="PANTHER" id="PTHR43143">
    <property type="entry name" value="METALLOPHOSPHOESTERASE, CALCINEURIN SUPERFAMILY"/>
    <property type="match status" value="1"/>
</dbReference>
<evidence type="ECO:0000259" key="2">
    <source>
        <dbReference type="Pfam" id="PF00149"/>
    </source>
</evidence>
<dbReference type="Gene3D" id="3.60.21.10">
    <property type="match status" value="1"/>
</dbReference>
<feature type="domain" description="Calcineurin-like phosphoesterase" evidence="2">
    <location>
        <begin position="93"/>
        <end position="398"/>
    </location>
</feature>
<organism evidence="3 4">
    <name type="scientific">Solirubrobacter ginsenosidimutans</name>
    <dbReference type="NCBI Taxonomy" id="490573"/>
    <lineage>
        <taxon>Bacteria</taxon>
        <taxon>Bacillati</taxon>
        <taxon>Actinomycetota</taxon>
        <taxon>Thermoleophilia</taxon>
        <taxon>Solirubrobacterales</taxon>
        <taxon>Solirubrobacteraceae</taxon>
        <taxon>Solirubrobacter</taxon>
    </lineage>
</organism>
<dbReference type="AlphaFoldDB" id="A0A9X3MR81"/>
<dbReference type="InterPro" id="IPR029052">
    <property type="entry name" value="Metallo-depent_PP-like"/>
</dbReference>
<protein>
    <submittedName>
        <fullName evidence="3">Metallophosphoesterase</fullName>
    </submittedName>
</protein>
<evidence type="ECO:0000256" key="1">
    <source>
        <dbReference type="SAM" id="SignalP"/>
    </source>
</evidence>
<proteinExistence type="predicted"/>
<sequence length="484" mass="52290">MSTNVTLIGLCPMKLTFVGRRGVRAWLAAAALALAALLPACGGDARPAAPATSGSTLQATLVDKDGDGFLEAGPGEPLIDRGPKAGLGKTLATFAQLTDTHVRDEESPARVPFLDRTGAPFTSTFRPQEAFSTQTLDATIRAVNRQHPQAVFLTGDITDNAQENELTMALDTLNGKEVDPDSGAKGYDGVQDADSADPFYYRPDHDAPTHPGAIEAAQRPFKAQGLKAPWYPLVGNHDVLAQGEVPPTPAIDAFATGDRLVPSLDPDFKPPHQEIDAKQAVNAVLSGAVPLDTIHTPADKTRRLNAPGEAERKLGHPDMDYTVDLGRNVKAIMIDTVNRDGSSQARINPDQIRWLQDELGNTDRWIVVFSHNPLTPEALQQLDANPRVVASIAGNSHKNRITRHNRYWLISTSSLADFPQQARMFRLRATNRGVALETWMVDHDGTGLAGVSRELAYLDAQGGRPQHFAGARSDRNANLFISRP</sequence>